<comment type="caution">
    <text evidence="2">The sequence shown here is derived from an EMBL/GenBank/DDBJ whole genome shotgun (WGS) entry which is preliminary data.</text>
</comment>
<keyword evidence="3" id="KW-1185">Reference proteome</keyword>
<name>A0AAD8S3E4_LOLMU</name>
<feature type="compositionally biased region" description="Low complexity" evidence="1">
    <location>
        <begin position="55"/>
        <end position="67"/>
    </location>
</feature>
<evidence type="ECO:0000313" key="3">
    <source>
        <dbReference type="Proteomes" id="UP001231189"/>
    </source>
</evidence>
<feature type="compositionally biased region" description="Low complexity" evidence="1">
    <location>
        <begin position="1"/>
        <end position="13"/>
    </location>
</feature>
<sequence>MTRTTTRSTSPSPSAGPWRPIASATSASPSPPPPPPHAPQPPSRRLRPNRSTTNPAAAPDAVAPSAKPSLLVTSTQLKRAAPEVTATEQLILQEKEMIENLADDRPQGFVRSVERCRWFEIGVVWE</sequence>
<dbReference type="EMBL" id="JAUUTY010000004">
    <property type="protein sequence ID" value="KAK1644752.1"/>
    <property type="molecule type" value="Genomic_DNA"/>
</dbReference>
<feature type="compositionally biased region" description="Pro residues" evidence="1">
    <location>
        <begin position="29"/>
        <end position="42"/>
    </location>
</feature>
<reference evidence="2" key="1">
    <citation type="submission" date="2023-07" db="EMBL/GenBank/DDBJ databases">
        <title>A chromosome-level genome assembly of Lolium multiflorum.</title>
        <authorList>
            <person name="Chen Y."/>
            <person name="Copetti D."/>
            <person name="Kolliker R."/>
            <person name="Studer B."/>
        </authorList>
    </citation>
    <scope>NUCLEOTIDE SEQUENCE</scope>
    <source>
        <strain evidence="2">02402/16</strain>
        <tissue evidence="2">Leaf</tissue>
    </source>
</reference>
<accession>A0AAD8S3E4</accession>
<dbReference type="Proteomes" id="UP001231189">
    <property type="component" value="Unassembled WGS sequence"/>
</dbReference>
<organism evidence="2 3">
    <name type="scientific">Lolium multiflorum</name>
    <name type="common">Italian ryegrass</name>
    <name type="synonym">Lolium perenne subsp. multiflorum</name>
    <dbReference type="NCBI Taxonomy" id="4521"/>
    <lineage>
        <taxon>Eukaryota</taxon>
        <taxon>Viridiplantae</taxon>
        <taxon>Streptophyta</taxon>
        <taxon>Embryophyta</taxon>
        <taxon>Tracheophyta</taxon>
        <taxon>Spermatophyta</taxon>
        <taxon>Magnoliopsida</taxon>
        <taxon>Liliopsida</taxon>
        <taxon>Poales</taxon>
        <taxon>Poaceae</taxon>
        <taxon>BOP clade</taxon>
        <taxon>Pooideae</taxon>
        <taxon>Poodae</taxon>
        <taxon>Poeae</taxon>
        <taxon>Poeae Chloroplast Group 2 (Poeae type)</taxon>
        <taxon>Loliodinae</taxon>
        <taxon>Loliinae</taxon>
        <taxon>Lolium</taxon>
    </lineage>
</organism>
<evidence type="ECO:0000313" key="2">
    <source>
        <dbReference type="EMBL" id="KAK1644752.1"/>
    </source>
</evidence>
<protein>
    <submittedName>
        <fullName evidence="2">Uncharacterized protein</fullName>
    </submittedName>
</protein>
<gene>
    <name evidence="2" type="ORF">QYE76_062557</name>
</gene>
<proteinExistence type="predicted"/>
<feature type="region of interest" description="Disordered" evidence="1">
    <location>
        <begin position="1"/>
        <end position="67"/>
    </location>
</feature>
<dbReference type="AlphaFoldDB" id="A0AAD8S3E4"/>
<evidence type="ECO:0000256" key="1">
    <source>
        <dbReference type="SAM" id="MobiDB-lite"/>
    </source>
</evidence>